<dbReference type="InterPro" id="IPR010286">
    <property type="entry name" value="METTL16/RlmF"/>
</dbReference>
<protein>
    <recommendedName>
        <fullName evidence="6">Ribosomal RNA large subunit methyltransferase F</fullName>
        <ecNumber evidence="6">2.1.1.181</ecNumber>
    </recommendedName>
    <alternativeName>
        <fullName evidence="6">23S rRNA mA1618 methyltransferase</fullName>
    </alternativeName>
    <alternativeName>
        <fullName evidence="6">rRNA adenine N-6-methyltransferase</fullName>
    </alternativeName>
</protein>
<evidence type="ECO:0000256" key="2">
    <source>
        <dbReference type="ARBA" id="ARBA00022552"/>
    </source>
</evidence>
<dbReference type="InterPro" id="IPR029063">
    <property type="entry name" value="SAM-dependent_MTases_sf"/>
</dbReference>
<dbReference type="Proteomes" id="UP000682982">
    <property type="component" value="Unassembled WGS sequence"/>
</dbReference>
<comment type="subcellular location">
    <subcellularLocation>
        <location evidence="6">Cytoplasm</location>
    </subcellularLocation>
</comment>
<reference evidence="8 9" key="1">
    <citation type="submission" date="2021-04" db="EMBL/GenBank/DDBJ databases">
        <title>novel species isolated from subtropical streams in China.</title>
        <authorList>
            <person name="Lu H."/>
        </authorList>
    </citation>
    <scope>NUCLEOTIDE SEQUENCE [LARGE SCALE GENOMIC DNA]</scope>
    <source>
        <strain evidence="8 9">FT147W</strain>
    </source>
</reference>
<comment type="similarity">
    <text evidence="6">Belongs to the methyltransferase superfamily. METTL16/RlmF family.</text>
</comment>
<keyword evidence="1 6" id="KW-0963">Cytoplasm</keyword>
<feature type="region of interest" description="Disordered" evidence="7">
    <location>
        <begin position="1"/>
        <end position="20"/>
    </location>
</feature>
<keyword evidence="2 6" id="KW-0698">rRNA processing</keyword>
<dbReference type="PIRSF" id="PIRSF029038">
    <property type="entry name" value="Mtase_YbiN_prd"/>
    <property type="match status" value="1"/>
</dbReference>
<evidence type="ECO:0000256" key="5">
    <source>
        <dbReference type="ARBA" id="ARBA00022691"/>
    </source>
</evidence>
<dbReference type="Gene3D" id="3.40.50.150">
    <property type="entry name" value="Vaccinia Virus protein VP39"/>
    <property type="match status" value="1"/>
</dbReference>
<evidence type="ECO:0000256" key="6">
    <source>
        <dbReference type="HAMAP-Rule" id="MF_01848"/>
    </source>
</evidence>
<accession>A0ABS5GY11</accession>
<dbReference type="HAMAP" id="MF_01848">
    <property type="entry name" value="23SrRNA_methyltr_F"/>
    <property type="match status" value="1"/>
</dbReference>
<dbReference type="PANTHER" id="PTHR13393">
    <property type="entry name" value="SAM-DEPENDENT METHYLTRANSFERASE"/>
    <property type="match status" value="1"/>
</dbReference>
<keyword evidence="5 6" id="KW-0949">S-adenosyl-L-methionine</keyword>
<feature type="compositionally biased region" description="Polar residues" evidence="7">
    <location>
        <begin position="1"/>
        <end position="14"/>
    </location>
</feature>
<sequence>MPRPHSSSAQQSSKLHPRNRHQGRYDFTRLVAGDSALAGFVTCNDYGESSIDFADPAAVKALNRALLKNDYGIQEWNIPEQQLCPPVPGRADYLHYLADLLISTNKGVLPKKNLLSVLDIGTGANGIYPLIGVSEYGWQFTASDINPASLANVQRILDANPKLAAKISLLLQPSANAIFKNIVGEDDWFDLSMCNPPFHASMAEAQAGTQRKWNNLGKAKLADATAPTLNFGGRDAELWCPGGEFAFIERMINESAGIPGRCFWFTTLVSKSENLPALKTALKRVKALEIKEVAMSQGNKQSRFLAWTFLTPAQQAAWKKLRW</sequence>
<dbReference type="EC" id="2.1.1.181" evidence="6"/>
<dbReference type="RefSeq" id="WP_212677540.1">
    <property type="nucleotide sequence ID" value="NZ_JAGSPK010000001.1"/>
</dbReference>
<keyword evidence="4 6" id="KW-0808">Transferase</keyword>
<evidence type="ECO:0000313" key="8">
    <source>
        <dbReference type="EMBL" id="MBR7791348.1"/>
    </source>
</evidence>
<name>A0ABS5GY11_9BURK</name>
<dbReference type="SUPFAM" id="SSF53335">
    <property type="entry name" value="S-adenosyl-L-methionine-dependent methyltransferases"/>
    <property type="match status" value="1"/>
</dbReference>
<evidence type="ECO:0000256" key="1">
    <source>
        <dbReference type="ARBA" id="ARBA00022490"/>
    </source>
</evidence>
<comment type="catalytic activity">
    <reaction evidence="6">
        <text>adenosine(1618) in 23S rRNA + S-adenosyl-L-methionine = N(6)-methyladenosine(1618) in 23S rRNA + S-adenosyl-L-homocysteine + H(+)</text>
        <dbReference type="Rhea" id="RHEA:16497"/>
        <dbReference type="Rhea" id="RHEA-COMP:10229"/>
        <dbReference type="Rhea" id="RHEA-COMP:10231"/>
        <dbReference type="ChEBI" id="CHEBI:15378"/>
        <dbReference type="ChEBI" id="CHEBI:57856"/>
        <dbReference type="ChEBI" id="CHEBI:59789"/>
        <dbReference type="ChEBI" id="CHEBI:74411"/>
        <dbReference type="ChEBI" id="CHEBI:74449"/>
        <dbReference type="EC" id="2.1.1.181"/>
    </reaction>
</comment>
<keyword evidence="9" id="KW-1185">Reference proteome</keyword>
<dbReference type="InterPro" id="IPR016909">
    <property type="entry name" value="rRNA_lsu_MeTfrase_F"/>
</dbReference>
<evidence type="ECO:0000256" key="4">
    <source>
        <dbReference type="ARBA" id="ARBA00022679"/>
    </source>
</evidence>
<dbReference type="GO" id="GO:0052907">
    <property type="term" value="F:23S rRNA (adenine(1618)-N(6))-methyltransferase activity"/>
    <property type="evidence" value="ECO:0007669"/>
    <property type="project" value="UniProtKB-EC"/>
</dbReference>
<organism evidence="8 9">
    <name type="scientific">Undibacterium rivi</name>
    <dbReference type="NCBI Taxonomy" id="2828729"/>
    <lineage>
        <taxon>Bacteria</taxon>
        <taxon>Pseudomonadati</taxon>
        <taxon>Pseudomonadota</taxon>
        <taxon>Betaproteobacteria</taxon>
        <taxon>Burkholderiales</taxon>
        <taxon>Oxalobacteraceae</taxon>
        <taxon>Undibacterium</taxon>
    </lineage>
</organism>
<gene>
    <name evidence="6 8" type="primary">rlmF</name>
    <name evidence="8" type="ORF">KDM87_01965</name>
</gene>
<dbReference type="EMBL" id="JAGSPK010000001">
    <property type="protein sequence ID" value="MBR7791348.1"/>
    <property type="molecule type" value="Genomic_DNA"/>
</dbReference>
<dbReference type="PANTHER" id="PTHR13393:SF0">
    <property type="entry name" value="RNA N6-ADENOSINE-METHYLTRANSFERASE METTL16"/>
    <property type="match status" value="1"/>
</dbReference>
<keyword evidence="3 6" id="KW-0489">Methyltransferase</keyword>
<comment type="caution">
    <text evidence="8">The sequence shown here is derived from an EMBL/GenBank/DDBJ whole genome shotgun (WGS) entry which is preliminary data.</text>
</comment>
<dbReference type="NCBIfam" id="NF008725">
    <property type="entry name" value="PRK11727.1"/>
    <property type="match status" value="1"/>
</dbReference>
<proteinExistence type="inferred from homology"/>
<evidence type="ECO:0000256" key="3">
    <source>
        <dbReference type="ARBA" id="ARBA00022603"/>
    </source>
</evidence>
<evidence type="ECO:0000313" key="9">
    <source>
        <dbReference type="Proteomes" id="UP000682982"/>
    </source>
</evidence>
<dbReference type="Pfam" id="PF05971">
    <property type="entry name" value="Methyltransf_10"/>
    <property type="match status" value="1"/>
</dbReference>
<comment type="function">
    <text evidence="6">Specifically methylates the adenine in position 1618 of 23S rRNA.</text>
</comment>
<evidence type="ECO:0000256" key="7">
    <source>
        <dbReference type="SAM" id="MobiDB-lite"/>
    </source>
</evidence>
<dbReference type="CDD" id="cd02440">
    <property type="entry name" value="AdoMet_MTases"/>
    <property type="match status" value="1"/>
</dbReference>